<dbReference type="PANTHER" id="PTHR37424">
    <property type="entry name" value="BACTERIOFERRITIN-ASSOCIATED FERREDOXIN"/>
    <property type="match status" value="1"/>
</dbReference>
<reference evidence="12 13" key="1">
    <citation type="submission" date="2018-06" db="EMBL/GenBank/DDBJ databases">
        <title>Genomic Encyclopedia of Type Strains, Phase IV (KMG-IV): sequencing the most valuable type-strain genomes for metagenomic binning, comparative biology and taxonomic classification.</title>
        <authorList>
            <person name="Goeker M."/>
        </authorList>
    </citation>
    <scope>NUCLEOTIDE SEQUENCE [LARGE SCALE GENOMIC DNA]</scope>
    <source>
        <strain evidence="12 13">DSM 30166</strain>
    </source>
</reference>
<evidence type="ECO:0000256" key="6">
    <source>
        <dbReference type="ARBA" id="ARBA00023014"/>
    </source>
</evidence>
<dbReference type="PANTHER" id="PTHR37424:SF1">
    <property type="entry name" value="BACTERIOFERRITIN-ASSOCIATED FERREDOXIN"/>
    <property type="match status" value="1"/>
</dbReference>
<comment type="function">
    <text evidence="9">Required for mobilization of iron from the bacterioferritin (BFR) complex.</text>
</comment>
<keyword evidence="4" id="KW-0249">Electron transport</keyword>
<evidence type="ECO:0000256" key="7">
    <source>
        <dbReference type="ARBA" id="ARBA00034078"/>
    </source>
</evidence>
<evidence type="ECO:0000259" key="11">
    <source>
        <dbReference type="Pfam" id="PF04324"/>
    </source>
</evidence>
<keyword evidence="1" id="KW-0813">Transport</keyword>
<keyword evidence="3" id="KW-0479">Metal-binding</keyword>
<keyword evidence="5" id="KW-0408">Iron</keyword>
<comment type="similarity">
    <text evidence="10">Belongs to the Bfd family.</text>
</comment>
<comment type="caution">
    <text evidence="12">The sequence shown here is derived from an EMBL/GenBank/DDBJ whole genome shotgun (WGS) entry which is preliminary data.</text>
</comment>
<evidence type="ECO:0000256" key="4">
    <source>
        <dbReference type="ARBA" id="ARBA00022982"/>
    </source>
</evidence>
<evidence type="ECO:0000256" key="10">
    <source>
        <dbReference type="ARBA" id="ARBA00046332"/>
    </source>
</evidence>
<gene>
    <name evidence="12" type="ORF">DES54_14944</name>
</gene>
<comment type="cofactor">
    <cofactor evidence="7">
        <name>[2Fe-2S] cluster</name>
        <dbReference type="ChEBI" id="CHEBI:190135"/>
    </cofactor>
</comment>
<name>A0A366HZU9_9GAMM</name>
<evidence type="ECO:0000256" key="8">
    <source>
        <dbReference type="ARBA" id="ARBA00039386"/>
    </source>
</evidence>
<evidence type="ECO:0000313" key="12">
    <source>
        <dbReference type="EMBL" id="RBP58574.1"/>
    </source>
</evidence>
<dbReference type="NCBIfam" id="NF007803">
    <property type="entry name" value="PRK10509.1"/>
    <property type="match status" value="1"/>
</dbReference>
<dbReference type="InterPro" id="IPR041854">
    <property type="entry name" value="BFD-like_2Fe2S-bd_dom_sf"/>
</dbReference>
<evidence type="ECO:0000256" key="1">
    <source>
        <dbReference type="ARBA" id="ARBA00022448"/>
    </source>
</evidence>
<evidence type="ECO:0000256" key="2">
    <source>
        <dbReference type="ARBA" id="ARBA00022714"/>
    </source>
</evidence>
<dbReference type="Proteomes" id="UP000253046">
    <property type="component" value="Unassembled WGS sequence"/>
</dbReference>
<dbReference type="InterPro" id="IPR007419">
    <property type="entry name" value="BFD-like_2Fe2S-bd_dom"/>
</dbReference>
<keyword evidence="13" id="KW-1185">Reference proteome</keyword>
<dbReference type="AlphaFoldDB" id="A0A366HZU9"/>
<dbReference type="GO" id="GO:0046872">
    <property type="term" value="F:metal ion binding"/>
    <property type="evidence" value="ECO:0007669"/>
    <property type="project" value="UniProtKB-KW"/>
</dbReference>
<evidence type="ECO:0000256" key="9">
    <source>
        <dbReference type="ARBA" id="ARBA00046130"/>
    </source>
</evidence>
<evidence type="ECO:0000313" key="13">
    <source>
        <dbReference type="Proteomes" id="UP000253046"/>
    </source>
</evidence>
<proteinExistence type="inferred from homology"/>
<protein>
    <recommendedName>
        <fullName evidence="8">Bacterioferritin-associated ferredoxin</fullName>
    </recommendedName>
</protein>
<sequence>MRPLVKKSLGAILSAAFSGTKGSVKDVRYKLMSHPRMYVCLCNAISDKVIRNAVRQHQPQSMQQLRKLVPIGTDCGKCIRQARVIFEEEQTKIPDMYEVA</sequence>
<dbReference type="EMBL" id="QNRY01000049">
    <property type="protein sequence ID" value="RBP58574.1"/>
    <property type="molecule type" value="Genomic_DNA"/>
</dbReference>
<organism evidence="12 13">
    <name type="scientific">Brenneria salicis ATCC 15712 = DSM 30166</name>
    <dbReference type="NCBI Taxonomy" id="714314"/>
    <lineage>
        <taxon>Bacteria</taxon>
        <taxon>Pseudomonadati</taxon>
        <taxon>Pseudomonadota</taxon>
        <taxon>Gammaproteobacteria</taxon>
        <taxon>Enterobacterales</taxon>
        <taxon>Pectobacteriaceae</taxon>
        <taxon>Brenneria</taxon>
    </lineage>
</organism>
<evidence type="ECO:0000256" key="3">
    <source>
        <dbReference type="ARBA" id="ARBA00022723"/>
    </source>
</evidence>
<accession>A0A366HZU9</accession>
<dbReference type="CDD" id="cd19945">
    <property type="entry name" value="Fer2_BFD"/>
    <property type="match status" value="1"/>
</dbReference>
<dbReference type="InterPro" id="IPR052371">
    <property type="entry name" value="BFD-associated_ferredoxin"/>
</dbReference>
<feature type="domain" description="BFD-like [2Fe-2S]-binding" evidence="11">
    <location>
        <begin position="38"/>
        <end position="88"/>
    </location>
</feature>
<keyword evidence="6" id="KW-0411">Iron-sulfur</keyword>
<dbReference type="GO" id="GO:0051537">
    <property type="term" value="F:2 iron, 2 sulfur cluster binding"/>
    <property type="evidence" value="ECO:0007669"/>
    <property type="project" value="UniProtKB-KW"/>
</dbReference>
<dbReference type="Pfam" id="PF04324">
    <property type="entry name" value="Fer2_BFD"/>
    <property type="match status" value="1"/>
</dbReference>
<dbReference type="Gene3D" id="1.10.10.1100">
    <property type="entry name" value="BFD-like [2Fe-2S]-binding domain"/>
    <property type="match status" value="1"/>
</dbReference>
<keyword evidence="2" id="KW-0001">2Fe-2S</keyword>
<evidence type="ECO:0000256" key="5">
    <source>
        <dbReference type="ARBA" id="ARBA00023004"/>
    </source>
</evidence>